<evidence type="ECO:0000259" key="1">
    <source>
        <dbReference type="PROSITE" id="PS51184"/>
    </source>
</evidence>
<evidence type="ECO:0000313" key="2">
    <source>
        <dbReference type="EMBL" id="KAK3091557.1"/>
    </source>
</evidence>
<reference evidence="2" key="1">
    <citation type="submission" date="2019-08" db="EMBL/GenBank/DDBJ databases">
        <title>The improved chromosome-level genome for the pearl oyster Pinctada fucata martensii using PacBio sequencing and Hi-C.</title>
        <authorList>
            <person name="Zheng Z."/>
        </authorList>
    </citation>
    <scope>NUCLEOTIDE SEQUENCE</scope>
    <source>
        <strain evidence="2">ZZ-2019</strain>
        <tissue evidence="2">Adductor muscle</tissue>
    </source>
</reference>
<dbReference type="Gene3D" id="1.10.287.1010">
    <property type="entry name" value="Clavaminate synthase-like"/>
    <property type="match status" value="1"/>
</dbReference>
<dbReference type="GO" id="GO:0036139">
    <property type="term" value="F:peptidyl-histidine dioxygenase activity"/>
    <property type="evidence" value="ECO:0007669"/>
    <property type="project" value="TreeGrafter"/>
</dbReference>
<evidence type="ECO:0000313" key="3">
    <source>
        <dbReference type="Proteomes" id="UP001186944"/>
    </source>
</evidence>
<dbReference type="SMART" id="SM00558">
    <property type="entry name" value="JmjC"/>
    <property type="match status" value="1"/>
</dbReference>
<accession>A0AA89C260</accession>
<gene>
    <name evidence="2" type="ORF">FSP39_020796</name>
</gene>
<dbReference type="Gene3D" id="2.60.120.10">
    <property type="entry name" value="Jelly Rolls"/>
    <property type="match status" value="1"/>
</dbReference>
<dbReference type="PANTHER" id="PTHR12461:SF105">
    <property type="entry name" value="HYPOXIA-INDUCIBLE FACTOR 1-ALPHA INHIBITOR"/>
    <property type="match status" value="1"/>
</dbReference>
<dbReference type="InterPro" id="IPR014710">
    <property type="entry name" value="RmlC-like_jellyroll"/>
</dbReference>
<comment type="caution">
    <text evidence="2">The sequence shown here is derived from an EMBL/GenBank/DDBJ whole genome shotgun (WGS) entry which is preliminary data.</text>
</comment>
<dbReference type="InterPro" id="IPR027452">
    <property type="entry name" value="FIH-1_dom_II"/>
</dbReference>
<dbReference type="PANTHER" id="PTHR12461">
    <property type="entry name" value="HYPOXIA-INDUCIBLE FACTOR 1 ALPHA INHIBITOR-RELATED"/>
    <property type="match status" value="1"/>
</dbReference>
<dbReference type="EMBL" id="VSWD01000010">
    <property type="protein sequence ID" value="KAK3091557.1"/>
    <property type="molecule type" value="Genomic_DNA"/>
</dbReference>
<sequence>MAETSSGRKCEHFDLKEYQFKTNMIPRLSVDDPETNRRISEGLPVIIIDSKLVASALHWDLEYLNENVGDGKFTVYKSSNTKFKYFDERKADDVKDFRKPMESLEIKFSEFVDLIKTVDPKKERVYLQQSLNDTVGKRIVLDFLQFNWNWVTEQQRRNKFGTLTSNLLLIGMEGNITPAHYDEQENFFAQVKGYKRFLLFAPDQFPCLYPYPTFHPCDRQSQVDFDDPDYERFPKFRDVKCLEAVVEPGDVLYIPMYWWHQVESVPNKGYSVSVTFWYKAAPNDKIEYPLKATQKVAMMRNIEKMIHQALNSADEVPEFMQNMVLGRYT</sequence>
<protein>
    <recommendedName>
        <fullName evidence="1">JmjC domain-containing protein</fullName>
    </recommendedName>
</protein>
<dbReference type="Pfam" id="PF13621">
    <property type="entry name" value="Cupin_8"/>
    <property type="match status" value="1"/>
</dbReference>
<dbReference type="Proteomes" id="UP001186944">
    <property type="component" value="Unassembled WGS sequence"/>
</dbReference>
<dbReference type="GO" id="GO:0005737">
    <property type="term" value="C:cytoplasm"/>
    <property type="evidence" value="ECO:0007669"/>
    <property type="project" value="TreeGrafter"/>
</dbReference>
<dbReference type="InterPro" id="IPR041667">
    <property type="entry name" value="Cupin_8"/>
</dbReference>
<feature type="domain" description="JmjC" evidence="1">
    <location>
        <begin position="123"/>
        <end position="295"/>
    </location>
</feature>
<dbReference type="SUPFAM" id="SSF51197">
    <property type="entry name" value="Clavaminate synthase-like"/>
    <property type="match status" value="1"/>
</dbReference>
<dbReference type="GO" id="GO:0005634">
    <property type="term" value="C:nucleus"/>
    <property type="evidence" value="ECO:0007669"/>
    <property type="project" value="TreeGrafter"/>
</dbReference>
<dbReference type="GO" id="GO:0036140">
    <property type="term" value="F:[protein]-asparagine 3-dioxygenase activity"/>
    <property type="evidence" value="ECO:0007669"/>
    <property type="project" value="TreeGrafter"/>
</dbReference>
<name>A0AA89C260_PINIB</name>
<dbReference type="PROSITE" id="PS51184">
    <property type="entry name" value="JMJC"/>
    <property type="match status" value="1"/>
</dbReference>
<keyword evidence="3" id="KW-1185">Reference proteome</keyword>
<organism evidence="2 3">
    <name type="scientific">Pinctada imbricata</name>
    <name type="common">Atlantic pearl-oyster</name>
    <name type="synonym">Pinctada martensii</name>
    <dbReference type="NCBI Taxonomy" id="66713"/>
    <lineage>
        <taxon>Eukaryota</taxon>
        <taxon>Metazoa</taxon>
        <taxon>Spiralia</taxon>
        <taxon>Lophotrochozoa</taxon>
        <taxon>Mollusca</taxon>
        <taxon>Bivalvia</taxon>
        <taxon>Autobranchia</taxon>
        <taxon>Pteriomorphia</taxon>
        <taxon>Pterioida</taxon>
        <taxon>Pterioidea</taxon>
        <taxon>Pteriidae</taxon>
        <taxon>Pinctada</taxon>
    </lineage>
</organism>
<dbReference type="AlphaFoldDB" id="A0AA89C260"/>
<dbReference type="GO" id="GO:0045746">
    <property type="term" value="P:negative regulation of Notch signaling pathway"/>
    <property type="evidence" value="ECO:0007669"/>
    <property type="project" value="TreeGrafter"/>
</dbReference>
<dbReference type="FunFam" id="2.60.120.10:FF:000042">
    <property type="entry name" value="Hypoxia-inducible factor 1-alpha inhibitor"/>
    <property type="match status" value="1"/>
</dbReference>
<proteinExistence type="predicted"/>
<dbReference type="GO" id="GO:0071532">
    <property type="term" value="F:ankyrin repeat binding"/>
    <property type="evidence" value="ECO:0007669"/>
    <property type="project" value="TreeGrafter"/>
</dbReference>
<dbReference type="InterPro" id="IPR003347">
    <property type="entry name" value="JmjC_dom"/>
</dbReference>